<evidence type="ECO:0000313" key="1">
    <source>
        <dbReference type="EMBL" id="MCP9762919.1"/>
    </source>
</evidence>
<organism evidence="1 2">
    <name type="scientific">Lacihabitans soyangensis</name>
    <dbReference type="NCBI Taxonomy" id="869394"/>
    <lineage>
        <taxon>Bacteria</taxon>
        <taxon>Pseudomonadati</taxon>
        <taxon>Bacteroidota</taxon>
        <taxon>Cytophagia</taxon>
        <taxon>Cytophagales</taxon>
        <taxon>Leadbetterellaceae</taxon>
        <taxon>Lacihabitans</taxon>
    </lineage>
</organism>
<dbReference type="Proteomes" id="UP001204144">
    <property type="component" value="Unassembled WGS sequence"/>
</dbReference>
<name>A0AAE3H0U8_9BACT</name>
<accession>A0AAE3H0U8</accession>
<dbReference type="EMBL" id="RJUF01000017">
    <property type="protein sequence ID" value="MCP9762919.1"/>
    <property type="molecule type" value="Genomic_DNA"/>
</dbReference>
<keyword evidence="2" id="KW-1185">Reference proteome</keyword>
<dbReference type="Pfam" id="PF13585">
    <property type="entry name" value="CHU_C"/>
    <property type="match status" value="1"/>
</dbReference>
<reference evidence="1 2" key="1">
    <citation type="submission" date="2018-11" db="EMBL/GenBank/DDBJ databases">
        <title>Novel bacteria species description.</title>
        <authorList>
            <person name="Han J.-H."/>
        </authorList>
    </citation>
    <scope>NUCLEOTIDE SEQUENCE [LARGE SCALE GENOMIC DNA]</scope>
    <source>
        <strain evidence="1 2">KCTC23259</strain>
    </source>
</reference>
<dbReference type="InterPro" id="IPR026341">
    <property type="entry name" value="T9SS_type_B"/>
</dbReference>
<protein>
    <submittedName>
        <fullName evidence="1">Gliding motility-associated C-terminal domain-containing protein</fullName>
    </submittedName>
</protein>
<gene>
    <name evidence="1" type="ORF">EGI31_08110</name>
</gene>
<evidence type="ECO:0000313" key="2">
    <source>
        <dbReference type="Proteomes" id="UP001204144"/>
    </source>
</evidence>
<dbReference type="AlphaFoldDB" id="A0AAE3H0U8"/>
<proteinExistence type="predicted"/>
<comment type="caution">
    <text evidence="1">The sequence shown here is derived from an EMBL/GenBank/DDBJ whole genome shotgun (WGS) entry which is preliminary data.</text>
</comment>
<sequence>MYSQGLCDKNNWPAGAVDGGFKIDGDVSAGCSPLTVKLKDLSGGTDIRYDFYYNGKAFSALDKVGNKDSVNALFANTNIEVYRILQYGKKNGKDMFACKTISVRPNSKPVFSYNSCNSNFLNLIVPINQANNFDSYTIGWDDGTPPTVFNKLPYTINKTFNTNRNNRSILIWGNTTNSTNCYKPDSIILEMNHGGNIPKIVKLEVEDNGMRGRLEFEGAYDKHSIYRIDKFGQYSIPNLIGSHEPGILNVELKENESNCFVVLRNPNAAYATCNEISGEVCSVKIDSLIYLNPNENKIVFREYTNTNDVTLVNNTKVISISNKLIVKNFSNGSTTKKDVYGKNIVDKQNCLDQVCYQLETRIVGNWESGTYNFPFFSTSLSNVKCTDRSSIPPPPITNARLSVVSNNTIELLFGDNSGWLIEKDLYYLYKNDKSGHLQKVDSIPDSQNKRFKIEENTYLNSHCFQIGYKDKCGSTSKLSETMCTLHLQASENAELNWTTNSPFGNSTIQSFELISIDENTSAEFVEKVLGQNINSSSVDISNSEIEAKFKIRALGNGNISSISNQISIPIEALFFIPDAFTPNEDNINNLFEIKGRFGRVNNYNLTIYDRWGNRIVEITDKTESWDGKRHGTPLPFGSYLYDLKIGLNKGETIRKIGKFEIL</sequence>
<dbReference type="NCBIfam" id="TIGR04131">
    <property type="entry name" value="Bac_Flav_CTERM"/>
    <property type="match status" value="1"/>
</dbReference>